<dbReference type="EMBL" id="AYMZ01000010">
    <property type="protein sequence ID" value="ETF06159.1"/>
    <property type="molecule type" value="Genomic_DNA"/>
</dbReference>
<dbReference type="PANTHER" id="PTHR10293">
    <property type="entry name" value="GLUTAREDOXIN FAMILY MEMBER"/>
    <property type="match status" value="1"/>
</dbReference>
<dbReference type="HOGENOM" id="CLU_3111346_0_0_6"/>
<evidence type="ECO:0000256" key="2">
    <source>
        <dbReference type="ARBA" id="ARBA00023284"/>
    </source>
</evidence>
<feature type="non-terminal residue" evidence="4">
    <location>
        <position position="56"/>
    </location>
</feature>
<gene>
    <name evidence="4" type="ORF">PMO01_21635</name>
</gene>
<dbReference type="Gene3D" id="3.40.30.10">
    <property type="entry name" value="Glutaredoxin"/>
    <property type="match status" value="1"/>
</dbReference>
<sequence length="56" mass="6091">MDIIETIKEQIANNTILLYMKGSPNAPQCGFSAKAAQAVMACGEKFAYVDILQNPE</sequence>
<keyword evidence="1" id="KW-0479">Metal-binding</keyword>
<reference evidence="4 5" key="1">
    <citation type="journal article" date="2014" name="Genome Announc.">
        <title>Draft Genome Sequence of Pseudomonas moraviensis R28-S.</title>
        <authorList>
            <person name="Hunter S.S."/>
            <person name="Yano H."/>
            <person name="Loftie-Eaton W."/>
            <person name="Hughes J."/>
            <person name="De Gelder L."/>
            <person name="Stragier P."/>
            <person name="De Vos P."/>
            <person name="Settles M.L."/>
            <person name="Top E.M."/>
        </authorList>
    </citation>
    <scope>NUCLEOTIDE SEQUENCE [LARGE SCALE GENOMIC DNA]</scope>
    <source>
        <strain evidence="5">R28</strain>
    </source>
</reference>
<dbReference type="RefSeq" id="WP_024014158.1">
    <property type="nucleotide sequence ID" value="NZ_CM002330.1"/>
</dbReference>
<keyword evidence="2" id="KW-0676">Redox-active center</keyword>
<dbReference type="InterPro" id="IPR036249">
    <property type="entry name" value="Thioredoxin-like_sf"/>
</dbReference>
<dbReference type="PROSITE" id="PS51354">
    <property type="entry name" value="GLUTAREDOXIN_2"/>
    <property type="match status" value="1"/>
</dbReference>
<dbReference type="PATRIC" id="fig|1395516.4.peg.4395"/>
<proteinExistence type="predicted"/>
<evidence type="ECO:0000313" key="4">
    <source>
        <dbReference type="EMBL" id="ETF06159.1"/>
    </source>
</evidence>
<evidence type="ECO:0000256" key="1">
    <source>
        <dbReference type="ARBA" id="ARBA00022714"/>
    </source>
</evidence>
<organism evidence="4 5">
    <name type="scientific">Pseudomonas moraviensis R28-S</name>
    <dbReference type="NCBI Taxonomy" id="1395516"/>
    <lineage>
        <taxon>Bacteria</taxon>
        <taxon>Pseudomonadati</taxon>
        <taxon>Pseudomonadota</taxon>
        <taxon>Gammaproteobacteria</taxon>
        <taxon>Pseudomonadales</taxon>
        <taxon>Pseudomonadaceae</taxon>
        <taxon>Pseudomonas</taxon>
    </lineage>
</organism>
<evidence type="ECO:0000313" key="5">
    <source>
        <dbReference type="Proteomes" id="UP000024771"/>
    </source>
</evidence>
<dbReference type="SUPFAM" id="SSF52833">
    <property type="entry name" value="Thioredoxin-like"/>
    <property type="match status" value="1"/>
</dbReference>
<dbReference type="GO" id="GO:0051537">
    <property type="term" value="F:2 iron, 2 sulfur cluster binding"/>
    <property type="evidence" value="ECO:0007669"/>
    <property type="project" value="UniProtKB-KW"/>
</dbReference>
<name>V8R4H3_9PSED</name>
<keyword evidence="1" id="KW-0408">Iron</keyword>
<dbReference type="AlphaFoldDB" id="V8R4H3"/>
<dbReference type="Pfam" id="PF00462">
    <property type="entry name" value="Glutaredoxin"/>
    <property type="match status" value="1"/>
</dbReference>
<keyword evidence="1" id="KW-0001">2Fe-2S</keyword>
<dbReference type="PANTHER" id="PTHR10293:SF72">
    <property type="entry name" value="MONOTHIOL GLUTAREDOXIN-S14, CHLOROPLASTIC"/>
    <property type="match status" value="1"/>
</dbReference>
<feature type="domain" description="Glutaredoxin" evidence="3">
    <location>
        <begin position="16"/>
        <end position="56"/>
    </location>
</feature>
<dbReference type="eggNOG" id="COG0278">
    <property type="taxonomic scope" value="Bacteria"/>
</dbReference>
<dbReference type="InterPro" id="IPR004480">
    <property type="entry name" value="Monothiol_GRX-rel"/>
</dbReference>
<dbReference type="Proteomes" id="UP000024771">
    <property type="component" value="Chromosome"/>
</dbReference>
<dbReference type="InterPro" id="IPR002109">
    <property type="entry name" value="Glutaredoxin"/>
</dbReference>
<protein>
    <submittedName>
        <fullName evidence="4">Glutaredoxin</fullName>
    </submittedName>
</protein>
<comment type="caution">
    <text evidence="4">The sequence shown here is derived from an EMBL/GenBank/DDBJ whole genome shotgun (WGS) entry which is preliminary data.</text>
</comment>
<keyword evidence="1" id="KW-0411">Iron-sulfur</keyword>
<evidence type="ECO:0000259" key="3">
    <source>
        <dbReference type="Pfam" id="PF00462"/>
    </source>
</evidence>
<accession>V8R4H3</accession>